<evidence type="ECO:0000313" key="4">
    <source>
        <dbReference type="Proteomes" id="UP001597451"/>
    </source>
</evidence>
<dbReference type="InterPro" id="IPR052558">
    <property type="entry name" value="Siderophore_Hydrolase_D"/>
</dbReference>
<keyword evidence="4" id="KW-1185">Reference proteome</keyword>
<dbReference type="PANTHER" id="PTHR40841">
    <property type="entry name" value="SIDEROPHORE TRIACETYLFUSARININE C ESTERASE"/>
    <property type="match status" value="1"/>
</dbReference>
<reference evidence="4" key="1">
    <citation type="journal article" date="2019" name="Int. J. Syst. Evol. Microbiol.">
        <title>The Global Catalogue of Microorganisms (GCM) 10K type strain sequencing project: providing services to taxonomists for standard genome sequencing and annotation.</title>
        <authorList>
            <consortium name="The Broad Institute Genomics Platform"/>
            <consortium name="The Broad Institute Genome Sequencing Center for Infectious Disease"/>
            <person name="Wu L."/>
            <person name="Ma J."/>
        </authorList>
    </citation>
    <scope>NUCLEOTIDE SEQUENCE [LARGE SCALE GENOMIC DNA]</scope>
    <source>
        <strain evidence="4">TISTR 1858</strain>
    </source>
</reference>
<proteinExistence type="inferred from homology"/>
<dbReference type="InterPro" id="IPR029058">
    <property type="entry name" value="AB_hydrolase_fold"/>
</dbReference>
<dbReference type="SUPFAM" id="SSF53474">
    <property type="entry name" value="alpha/beta-Hydrolases"/>
    <property type="match status" value="1"/>
</dbReference>
<evidence type="ECO:0000256" key="1">
    <source>
        <dbReference type="ARBA" id="ARBA00005622"/>
    </source>
</evidence>
<keyword evidence="2 3" id="KW-0378">Hydrolase</keyword>
<evidence type="ECO:0000313" key="3">
    <source>
        <dbReference type="EMBL" id="MFD2628129.1"/>
    </source>
</evidence>
<dbReference type="RefSeq" id="WP_379560819.1">
    <property type="nucleotide sequence ID" value="NZ_JBHUMX010000011.1"/>
</dbReference>
<evidence type="ECO:0000256" key="2">
    <source>
        <dbReference type="ARBA" id="ARBA00022801"/>
    </source>
</evidence>
<organism evidence="3 4">
    <name type="scientific">Oceanobacillus kapialis</name>
    <dbReference type="NCBI Taxonomy" id="481353"/>
    <lineage>
        <taxon>Bacteria</taxon>
        <taxon>Bacillati</taxon>
        <taxon>Bacillota</taxon>
        <taxon>Bacilli</taxon>
        <taxon>Bacillales</taxon>
        <taxon>Bacillaceae</taxon>
        <taxon>Oceanobacillus</taxon>
    </lineage>
</organism>
<dbReference type="Pfam" id="PF00756">
    <property type="entry name" value="Esterase"/>
    <property type="match status" value="1"/>
</dbReference>
<sequence>MPDYNVTQFTINGPHHPYKIDVSVPKGEAPEQGFPVLYLLDGNAYFPLVKEITKLQERRPEKTGVDQMILVGIGYPGQDAFSRERFYDYTPPAETVNLPERPDGLDWPEQGGAEHFLDFIENTLQPQIIESYPVDQTNQVLFGHSLGGLLTLYGLFTRPNLFQQYLAFSPSIWWNDRIILTKEADLNTNKDKRLFIAVEDSDTLGMYSEAEALYQRVKAADKLNEVGFFTSSGENHMSIVPTALSSALRFLEKGINN</sequence>
<name>A0ABW5PXT8_9BACI</name>
<accession>A0ABW5PXT8</accession>
<comment type="caution">
    <text evidence="3">The sequence shown here is derived from an EMBL/GenBank/DDBJ whole genome shotgun (WGS) entry which is preliminary data.</text>
</comment>
<dbReference type="Proteomes" id="UP001597451">
    <property type="component" value="Unassembled WGS sequence"/>
</dbReference>
<dbReference type="InterPro" id="IPR000801">
    <property type="entry name" value="Esterase-like"/>
</dbReference>
<dbReference type="Gene3D" id="3.40.50.1820">
    <property type="entry name" value="alpha/beta hydrolase"/>
    <property type="match status" value="1"/>
</dbReference>
<comment type="similarity">
    <text evidence="1">Belongs to the esterase D family.</text>
</comment>
<protein>
    <submittedName>
        <fullName evidence="3">Alpha/beta hydrolase</fullName>
    </submittedName>
</protein>
<dbReference type="PANTHER" id="PTHR40841:SF2">
    <property type="entry name" value="SIDEROPHORE-DEGRADING ESTERASE (EUROFUNG)"/>
    <property type="match status" value="1"/>
</dbReference>
<dbReference type="EMBL" id="JBHUMX010000011">
    <property type="protein sequence ID" value="MFD2628129.1"/>
    <property type="molecule type" value="Genomic_DNA"/>
</dbReference>
<gene>
    <name evidence="3" type="ORF">ACFSUN_04960</name>
</gene>
<dbReference type="GO" id="GO:0016787">
    <property type="term" value="F:hydrolase activity"/>
    <property type="evidence" value="ECO:0007669"/>
    <property type="project" value="UniProtKB-KW"/>
</dbReference>